<keyword evidence="1" id="KW-0732">Signal</keyword>
<dbReference type="AlphaFoldDB" id="A0AAV1BJR1"/>
<protein>
    <submittedName>
        <fullName evidence="2">TAP-like protein</fullName>
    </submittedName>
</protein>
<accession>A0AAV1BJR1</accession>
<evidence type="ECO:0000313" key="2">
    <source>
        <dbReference type="EMBL" id="CAI8808820.1"/>
    </source>
</evidence>
<dbReference type="SUPFAM" id="SSF53474">
    <property type="entry name" value="alpha/beta-Hydrolases"/>
    <property type="match status" value="1"/>
</dbReference>
<dbReference type="EMBL" id="OX458335">
    <property type="protein sequence ID" value="CAI8808820.1"/>
    <property type="molecule type" value="Genomic_DNA"/>
</dbReference>
<sequence length="375" mass="40507">MRTIVSLMLSLMLYMGQAYADTEVRDEQIFLPIQIGDHVEKIEALIVRPVEGEKFPLALIINGTSRDGPSAARADWLAGMAHDYAHRGWLAASIIWPGYGYSSGSFVDNGGDCVAPKVADFLGAHGSELAAALAALRQRSDIDPSLALGVGVSIGGVSMLNLGAQSGHPLAAIINISGGVAHSTHWVDAPNCSLFQSDLVQTVARFGAENPTPTLWIYAQNDHHFGPDLVSRMIAGYRSQGGKADLVMLPTLGEDGHTLYRNDASALINPNIDDFLRRNRLPAMNDSAFTAFLSRLTPIERTDGEVYALSVTEKALAMSKNSNKIYQHYGDRTLEGAREKALTLCQKDNGDSCRIVAENQELMPGWQDVISSPVD</sequence>
<feature type="signal peptide" evidence="1">
    <location>
        <begin position="1"/>
        <end position="20"/>
    </location>
</feature>
<organism evidence="2 3">
    <name type="scientific">Pseudomonas syringae pv. tomato</name>
    <dbReference type="NCBI Taxonomy" id="323"/>
    <lineage>
        <taxon>Bacteria</taxon>
        <taxon>Pseudomonadati</taxon>
        <taxon>Pseudomonadota</taxon>
        <taxon>Gammaproteobacteria</taxon>
        <taxon>Pseudomonadales</taxon>
        <taxon>Pseudomonadaceae</taxon>
        <taxon>Pseudomonas</taxon>
    </lineage>
</organism>
<proteinExistence type="predicted"/>
<gene>
    <name evidence="2" type="ORF">DAPPPG215_08675</name>
</gene>
<dbReference type="InterPro" id="IPR029058">
    <property type="entry name" value="AB_hydrolase_fold"/>
</dbReference>
<dbReference type="Proteomes" id="UP001177000">
    <property type="component" value="Chromosome"/>
</dbReference>
<reference evidence="2" key="1">
    <citation type="submission" date="2023-03" db="EMBL/GenBank/DDBJ databases">
        <authorList>
            <person name="Pothier F. J."/>
        </authorList>
    </citation>
    <scope>NUCLEOTIDE SEQUENCE</scope>
    <source>
        <strain evidence="2">DAPP-PG 215</strain>
    </source>
</reference>
<name>A0AAV1BJR1_PSEUB</name>
<evidence type="ECO:0000256" key="1">
    <source>
        <dbReference type="SAM" id="SignalP"/>
    </source>
</evidence>
<evidence type="ECO:0000313" key="3">
    <source>
        <dbReference type="Proteomes" id="UP001177000"/>
    </source>
</evidence>
<dbReference type="Gene3D" id="3.40.50.1820">
    <property type="entry name" value="alpha/beta hydrolase"/>
    <property type="match status" value="1"/>
</dbReference>
<feature type="chain" id="PRO_5043908994" evidence="1">
    <location>
        <begin position="21"/>
        <end position="375"/>
    </location>
</feature>